<feature type="domain" description="AB hydrolase-1" evidence="2">
    <location>
        <begin position="65"/>
        <end position="320"/>
    </location>
</feature>
<dbReference type="InterPro" id="IPR000073">
    <property type="entry name" value="AB_hydrolase_1"/>
</dbReference>
<evidence type="ECO:0000259" key="2">
    <source>
        <dbReference type="Pfam" id="PF00561"/>
    </source>
</evidence>
<dbReference type="SUPFAM" id="SSF53474">
    <property type="entry name" value="alpha/beta-Hydrolases"/>
    <property type="match status" value="1"/>
</dbReference>
<keyword evidence="4" id="KW-1185">Reference proteome</keyword>
<dbReference type="InterPro" id="IPR050471">
    <property type="entry name" value="AB_hydrolase"/>
</dbReference>
<dbReference type="AlphaFoldDB" id="A0A895Y8G9"/>
<organism evidence="3 4">
    <name type="scientific">Natronosporangium hydrolyticum</name>
    <dbReference type="NCBI Taxonomy" id="2811111"/>
    <lineage>
        <taxon>Bacteria</taxon>
        <taxon>Bacillati</taxon>
        <taxon>Actinomycetota</taxon>
        <taxon>Actinomycetes</taxon>
        <taxon>Micromonosporales</taxon>
        <taxon>Micromonosporaceae</taxon>
        <taxon>Natronosporangium</taxon>
    </lineage>
</organism>
<name>A0A895Y8G9_9ACTN</name>
<keyword evidence="3" id="KW-0378">Hydrolase</keyword>
<dbReference type="RefSeq" id="WP_239676141.1">
    <property type="nucleotide sequence ID" value="NZ_CP070499.1"/>
</dbReference>
<protein>
    <submittedName>
        <fullName evidence="3">Alpha/beta hydrolase</fullName>
    </submittedName>
</protein>
<proteinExistence type="predicted"/>
<dbReference type="Proteomes" id="UP000662857">
    <property type="component" value="Chromosome"/>
</dbReference>
<reference evidence="3" key="1">
    <citation type="submission" date="2021-02" db="EMBL/GenBank/DDBJ databases">
        <title>Natrosporangium hydrolyticum gen. nov., sp. nov, a haloalkaliphilic actinobacterium from a soda solonchak soil.</title>
        <authorList>
            <person name="Sorokin D.Y."/>
            <person name="Khijniak T.V."/>
            <person name="Zakharycheva A.P."/>
            <person name="Boueva O.V."/>
            <person name="Ariskina E.V."/>
            <person name="Hahnke R.L."/>
            <person name="Bunk B."/>
            <person name="Sproer C."/>
            <person name="Schumann P."/>
            <person name="Evtushenko L.I."/>
            <person name="Kublanov I.V."/>
        </authorList>
    </citation>
    <scope>NUCLEOTIDE SEQUENCE</scope>
    <source>
        <strain evidence="3">DSM 106523</strain>
    </source>
</reference>
<evidence type="ECO:0000313" key="4">
    <source>
        <dbReference type="Proteomes" id="UP000662857"/>
    </source>
</evidence>
<dbReference type="PANTHER" id="PTHR43433:SF5">
    <property type="entry name" value="AB HYDROLASE-1 DOMAIN-CONTAINING PROTEIN"/>
    <property type="match status" value="1"/>
</dbReference>
<accession>A0A895Y8G9</accession>
<gene>
    <name evidence="3" type="ORF">JQS43_21175</name>
</gene>
<feature type="chain" id="PRO_5034144194" evidence="1">
    <location>
        <begin position="31"/>
        <end position="342"/>
    </location>
</feature>
<feature type="signal peptide" evidence="1">
    <location>
        <begin position="1"/>
        <end position="30"/>
    </location>
</feature>
<dbReference type="GO" id="GO:0046503">
    <property type="term" value="P:glycerolipid catabolic process"/>
    <property type="evidence" value="ECO:0007669"/>
    <property type="project" value="TreeGrafter"/>
</dbReference>
<dbReference type="PANTHER" id="PTHR43433">
    <property type="entry name" value="HYDROLASE, ALPHA/BETA FOLD FAMILY PROTEIN"/>
    <property type="match status" value="1"/>
</dbReference>
<dbReference type="InterPro" id="IPR029058">
    <property type="entry name" value="AB_hydrolase_fold"/>
</dbReference>
<evidence type="ECO:0000313" key="3">
    <source>
        <dbReference type="EMBL" id="QSB14024.1"/>
    </source>
</evidence>
<dbReference type="EMBL" id="CP070499">
    <property type="protein sequence ID" value="QSB14024.1"/>
    <property type="molecule type" value="Genomic_DNA"/>
</dbReference>
<dbReference type="Pfam" id="PF00561">
    <property type="entry name" value="Abhydrolase_1"/>
    <property type="match status" value="1"/>
</dbReference>
<dbReference type="GO" id="GO:0004806">
    <property type="term" value="F:triacylglycerol lipase activity"/>
    <property type="evidence" value="ECO:0007669"/>
    <property type="project" value="TreeGrafter"/>
</dbReference>
<dbReference type="KEGG" id="nhy:JQS43_21175"/>
<sequence length="342" mass="35669">MTNVIEHGRLRRGTGWLAVAMALSAVVACAQEPPETPEPPETTRVEVEGATLAYQSLGPAEAETVLLVAGTGMQLIDWPDGLVEGLVDAGFRVVRFDNRDVGLTSMPGELEPIDPVAIGDALEAGEPAPVPYTFDDLAGDALGLLDALDVPQAHVVGMSMGGAIAQLIAIDAPQRVASLTLLAADSGNPELPDVADNFAELPPPPAPDDLDAVVDYRVTVAQVLAGPGYPTDEATIRARERAAADRAYDPEARTRQEVISLVGHLETAAYRLANLANIAAPTMVLHGTDDPLVPVAAAYDLDAAIPDSELQVIPGWGHDLPDQLTAKFVDAISAIAARSPVG</sequence>
<evidence type="ECO:0000256" key="1">
    <source>
        <dbReference type="SAM" id="SignalP"/>
    </source>
</evidence>
<dbReference type="Gene3D" id="3.40.50.1820">
    <property type="entry name" value="alpha/beta hydrolase"/>
    <property type="match status" value="1"/>
</dbReference>
<keyword evidence="1" id="KW-0732">Signal</keyword>